<protein>
    <submittedName>
        <fullName evidence="2">DUF3343 domain-containing protein</fullName>
    </submittedName>
</protein>
<dbReference type="Pfam" id="PF11823">
    <property type="entry name" value="Se_S_carrier"/>
    <property type="match status" value="1"/>
</dbReference>
<reference evidence="2 3" key="1">
    <citation type="submission" date="2020-12" db="EMBL/GenBank/DDBJ databases">
        <title>Whole genome sequences of gut porcine anaerobes.</title>
        <authorList>
            <person name="Kubasova T."/>
            <person name="Jahodarova E."/>
            <person name="Rychlik I."/>
        </authorList>
    </citation>
    <scope>NUCLEOTIDE SEQUENCE [LARGE SCALE GENOMIC DNA]</scope>
    <source>
        <strain evidence="2 3">An867</strain>
    </source>
</reference>
<dbReference type="RefSeq" id="WP_235322092.1">
    <property type="nucleotide sequence ID" value="NZ_JAFBIT010000001.1"/>
</dbReference>
<sequence length="82" mass="9183">MGNQNGPEEKPVIVVSSVTYALKSRDLLFKKGIKSYVERLPHTRESGCGYGVYVPARTDEAERFLREAGVKVFYRTERGASS</sequence>
<gene>
    <name evidence="2" type="ORF">JQM67_00805</name>
</gene>
<organism evidence="2 3">
    <name type="scientific">Anaeromassilibacillus senegalensis</name>
    <dbReference type="NCBI Taxonomy" id="1673717"/>
    <lineage>
        <taxon>Bacteria</taxon>
        <taxon>Bacillati</taxon>
        <taxon>Bacillota</taxon>
        <taxon>Clostridia</taxon>
        <taxon>Eubacteriales</taxon>
        <taxon>Acutalibacteraceae</taxon>
        <taxon>Anaeromassilibacillus</taxon>
    </lineage>
</organism>
<feature type="domain" description="Putative Se/S carrier protein-like" evidence="1">
    <location>
        <begin position="12"/>
        <end position="72"/>
    </location>
</feature>
<keyword evidence="3" id="KW-1185">Reference proteome</keyword>
<dbReference type="EMBL" id="JAFBIT010000001">
    <property type="protein sequence ID" value="MCF2651150.1"/>
    <property type="molecule type" value="Genomic_DNA"/>
</dbReference>
<name>A0ABS9CLA7_9FIRM</name>
<evidence type="ECO:0000313" key="3">
    <source>
        <dbReference type="Proteomes" id="UP001299220"/>
    </source>
</evidence>
<dbReference type="InterPro" id="IPR021778">
    <property type="entry name" value="Se/S_carrier-like"/>
</dbReference>
<proteinExistence type="predicted"/>
<dbReference type="Proteomes" id="UP001299220">
    <property type="component" value="Unassembled WGS sequence"/>
</dbReference>
<accession>A0ABS9CLA7</accession>
<comment type="caution">
    <text evidence="2">The sequence shown here is derived from an EMBL/GenBank/DDBJ whole genome shotgun (WGS) entry which is preliminary data.</text>
</comment>
<evidence type="ECO:0000313" key="2">
    <source>
        <dbReference type="EMBL" id="MCF2651150.1"/>
    </source>
</evidence>
<evidence type="ECO:0000259" key="1">
    <source>
        <dbReference type="Pfam" id="PF11823"/>
    </source>
</evidence>